<dbReference type="RefSeq" id="WP_086957299.1">
    <property type="nucleotide sequence ID" value="NZ_AP018045.1"/>
</dbReference>
<reference evidence="4" key="2">
    <citation type="submission" date="2017-05" db="EMBL/GenBank/DDBJ databases">
        <title>Whole genome sequence of fish pathogenic bacteria, Photobacterium damselae subsp. piscicida, strain 91-197, isolated from hybrid striped bass (Morone sp.) in USA.</title>
        <authorList>
            <person name="Teru Y."/>
            <person name="Hikima J."/>
            <person name="Kono T."/>
            <person name="Sakai M."/>
            <person name="Takano T."/>
            <person name="Hawke J.P."/>
            <person name="Takeyama H."/>
            <person name="Aoki T."/>
        </authorList>
    </citation>
    <scope>NUCLEOTIDE SEQUENCE [LARGE SCALE GENOMIC DNA]</scope>
    <source>
        <strain evidence="4">91-197</strain>
    </source>
</reference>
<reference evidence="3 5" key="3">
    <citation type="submission" date="2020-09" db="EMBL/GenBank/DDBJ databases">
        <title>Complete, closed and curated genome sequences of Photobacterium damselae subsp. piscicida isolates from Australia indicate localised evolution and additional plasmid-borne pathogenicity mechanisms.</title>
        <authorList>
            <person name="Baseggio L."/>
            <person name="Silayeva O."/>
            <person name="Buller N."/>
            <person name="Landos M."/>
            <person name="Engelstaedter J."/>
            <person name="Barnes A.C."/>
        </authorList>
    </citation>
    <scope>NUCLEOTIDE SEQUENCE [LARGE SCALE GENOMIC DNA]</scope>
    <source>
        <strain evidence="3 5">AS-16-0540-1</strain>
    </source>
</reference>
<dbReference type="EMBL" id="AP018045">
    <property type="protein sequence ID" value="BAX54297.1"/>
    <property type="molecule type" value="Genomic_DNA"/>
</dbReference>
<evidence type="ECO:0000313" key="2">
    <source>
        <dbReference type="EMBL" id="BAX54297.1"/>
    </source>
</evidence>
<dbReference type="NCBIfam" id="NF040697">
    <property type="entry name" value="VPA1267_fam"/>
    <property type="match status" value="1"/>
</dbReference>
<accession>A0A1V1V6Q5</accession>
<protein>
    <submittedName>
        <fullName evidence="2">Uncharacterized protein</fullName>
    </submittedName>
</protein>
<organism evidence="2 4">
    <name type="scientific">Photobacterium damsela subsp. piscicida</name>
    <name type="common">Pasteurella piscicida</name>
    <dbReference type="NCBI Taxonomy" id="38294"/>
    <lineage>
        <taxon>Bacteria</taxon>
        <taxon>Pseudomonadati</taxon>
        <taxon>Pseudomonadota</taxon>
        <taxon>Gammaproteobacteria</taxon>
        <taxon>Vibrionales</taxon>
        <taxon>Vibrionaceae</taxon>
        <taxon>Photobacterium</taxon>
    </lineage>
</organism>
<reference evidence="2" key="1">
    <citation type="journal article" date="2017" name="Genome Announc.">
        <title>Whole-Genome Sequence of Photobacterium damselae subsp. piscicida Strain 91-197, Isolated from Hybrid Striped Bass (Morone sp.) in the United States.</title>
        <authorList>
            <person name="Teru Y."/>
            <person name="Hikima J."/>
            <person name="Kono T."/>
            <person name="Sakai M."/>
            <person name="Takano T."/>
            <person name="Hawke J.P."/>
            <person name="Takeyama H."/>
            <person name="Aoki T."/>
        </authorList>
    </citation>
    <scope>NUCLEOTIDE SEQUENCE</scope>
    <source>
        <strain evidence="2">91-197</strain>
    </source>
</reference>
<evidence type="ECO:0000313" key="4">
    <source>
        <dbReference type="Proteomes" id="UP000218676"/>
    </source>
</evidence>
<name>A0A1V1V6Q5_PHODP</name>
<dbReference type="AlphaFoldDB" id="A0A1V1V6Q5"/>
<evidence type="ECO:0000313" key="3">
    <source>
        <dbReference type="EMBL" id="QOD56807.1"/>
    </source>
</evidence>
<proteinExistence type="predicted"/>
<evidence type="ECO:0000256" key="1">
    <source>
        <dbReference type="SAM" id="MobiDB-lite"/>
    </source>
</evidence>
<gene>
    <name evidence="3" type="ORF">IC627_01625</name>
    <name evidence="2" type="ORF">PDPUS_1_02923</name>
</gene>
<evidence type="ECO:0000313" key="5">
    <source>
        <dbReference type="Proteomes" id="UP000516656"/>
    </source>
</evidence>
<dbReference type="EMBL" id="CP061854">
    <property type="protein sequence ID" value="QOD56807.1"/>
    <property type="molecule type" value="Genomic_DNA"/>
</dbReference>
<sequence length="148" mass="16421">MATEKGTNGAAKAKETVETFKAVMLGQRNEFYIQMVYRGQLNRKEIAKLCDCTTSALRQNPALKELLEILEDGLRDKGMLPPISAAGKAKKQNSGSKLYDPSGKQGIAYAVRIMQLEQQVAELKVQVEELSRYEEMAKVVADMGLIPR</sequence>
<dbReference type="InterPro" id="IPR049841">
    <property type="entry name" value="VPA1267-like"/>
</dbReference>
<dbReference type="Proteomes" id="UP000218676">
    <property type="component" value="Chromosome 1"/>
</dbReference>
<feature type="region of interest" description="Disordered" evidence="1">
    <location>
        <begin position="81"/>
        <end position="102"/>
    </location>
</feature>
<dbReference type="Proteomes" id="UP000516656">
    <property type="component" value="Chromosome 1"/>
</dbReference>